<organism evidence="1">
    <name type="scientific">Salmonella enterica</name>
    <name type="common">Salmonella choleraesuis</name>
    <dbReference type="NCBI Taxonomy" id="28901"/>
    <lineage>
        <taxon>Bacteria</taxon>
        <taxon>Pseudomonadati</taxon>
        <taxon>Pseudomonadota</taxon>
        <taxon>Gammaproteobacteria</taxon>
        <taxon>Enterobacterales</taxon>
        <taxon>Enterobacteriaceae</taxon>
        <taxon>Salmonella</taxon>
    </lineage>
</organism>
<feature type="non-terminal residue" evidence="1">
    <location>
        <position position="211"/>
    </location>
</feature>
<evidence type="ECO:0000313" key="1">
    <source>
        <dbReference type="EMBL" id="HAF2131427.1"/>
    </source>
</evidence>
<gene>
    <name evidence="1" type="ORF">G9F27_005811</name>
</gene>
<dbReference type="Gene3D" id="1.10.10.60">
    <property type="entry name" value="Homeodomain-like"/>
    <property type="match status" value="1"/>
</dbReference>
<sequence length="211" mass="24180">MADIAADNPAAFFFLSGEIKMNDDMFYFLVDNVRDEDKPIRINSGAFATVKDALDTNSDALALKAILFINRYFNDSYIDCYHFKKSAKIREWESSAVTENKSIIRQKIKQLCDSGICNTMNNVQKTLIEALKAFYVHCTGKSVKESEKLAAVAGVYIIIHIDTYYSLHINHSRLLLNVRDRIIYEEFTRGTPVKKLIRLYNLSETHTYAII</sequence>
<proteinExistence type="predicted"/>
<protein>
    <submittedName>
        <fullName evidence="1">Uncharacterized protein</fullName>
    </submittedName>
</protein>
<reference evidence="1" key="2">
    <citation type="submission" date="2020-02" db="EMBL/GenBank/DDBJ databases">
        <authorList>
            <consortium name="NCBI Pathogen Detection Project"/>
        </authorList>
    </citation>
    <scope>NUCLEOTIDE SEQUENCE</scope>
    <source>
        <strain evidence="1">MA.CK_00/00001968</strain>
    </source>
</reference>
<dbReference type="AlphaFoldDB" id="A0A743P5L1"/>
<comment type="caution">
    <text evidence="1">The sequence shown here is derived from an EMBL/GenBank/DDBJ whole genome shotgun (WGS) entry which is preliminary data.</text>
</comment>
<reference evidence="1" key="1">
    <citation type="journal article" date="2018" name="Genome Biol.">
        <title>SKESA: strategic k-mer extension for scrupulous assemblies.</title>
        <authorList>
            <person name="Souvorov A."/>
            <person name="Agarwala R."/>
            <person name="Lipman D.J."/>
        </authorList>
    </citation>
    <scope>NUCLEOTIDE SEQUENCE</scope>
    <source>
        <strain evidence="1">MA.CK_00/00001968</strain>
    </source>
</reference>
<dbReference type="EMBL" id="DAAUQX010000172">
    <property type="protein sequence ID" value="HAF2131427.1"/>
    <property type="molecule type" value="Genomic_DNA"/>
</dbReference>
<accession>A0A743P5L1</accession>
<name>A0A743P5L1_SALER</name>